<keyword evidence="4 5" id="KW-0472">Membrane</keyword>
<feature type="transmembrane region" description="Helical" evidence="5">
    <location>
        <begin position="72"/>
        <end position="91"/>
    </location>
</feature>
<feature type="transmembrane region" description="Helical" evidence="5">
    <location>
        <begin position="208"/>
        <end position="226"/>
    </location>
</feature>
<sequence>MEAGTIAAVIASGALIGFVLGLVGGGGSILAVPLLVYIVGLDSPHAAIGTAAVAVALNAAAGLAGHARAGNVKWNCALVFAGAGMLGAAIGAEAGKAMNGQHLLAAFGGLMIVVGGLMLRGRKGGSDPDVHLDRTSARHLLPRLVGYGLGVGLLAGFFGIGGGFLIVPGLIAATAMPIGVAVGTSLVVVTALGATTAGSYALSGYVDWGLVAWLVAGGIAGSVLGRMAGVRLAARKNLLERGFAAVVIAVGAFVAATSL</sequence>
<feature type="transmembrane region" description="Helical" evidence="5">
    <location>
        <begin position="238"/>
        <end position="256"/>
    </location>
</feature>
<comment type="subcellular location">
    <subcellularLocation>
        <location evidence="5">Cell membrane</location>
        <topology evidence="5">Multi-pass membrane protein</topology>
    </subcellularLocation>
    <subcellularLocation>
        <location evidence="1">Membrane</location>
        <topology evidence="1">Multi-pass membrane protein</topology>
    </subcellularLocation>
</comment>
<dbReference type="InterPro" id="IPR051598">
    <property type="entry name" value="TSUP/Inactive_protease-like"/>
</dbReference>
<feature type="transmembrane region" description="Helical" evidence="5">
    <location>
        <begin position="6"/>
        <end position="39"/>
    </location>
</feature>
<dbReference type="Proteomes" id="UP001142648">
    <property type="component" value="Unassembled WGS sequence"/>
</dbReference>
<evidence type="ECO:0000313" key="7">
    <source>
        <dbReference type="Proteomes" id="UP001142648"/>
    </source>
</evidence>
<dbReference type="EMBL" id="JAOAMV010000001">
    <property type="protein sequence ID" value="MCT2557650.1"/>
    <property type="molecule type" value="Genomic_DNA"/>
</dbReference>
<evidence type="ECO:0000256" key="4">
    <source>
        <dbReference type="ARBA" id="ARBA00023136"/>
    </source>
</evidence>
<protein>
    <recommendedName>
        <fullName evidence="5">Probable membrane transporter protein</fullName>
    </recommendedName>
</protein>
<evidence type="ECO:0000256" key="5">
    <source>
        <dbReference type="RuleBase" id="RU363041"/>
    </source>
</evidence>
<proteinExistence type="inferred from homology"/>
<dbReference type="PANTHER" id="PTHR43701">
    <property type="entry name" value="MEMBRANE TRANSPORTER PROTEIN MJ0441-RELATED"/>
    <property type="match status" value="1"/>
</dbReference>
<reference evidence="6" key="1">
    <citation type="submission" date="2022-09" db="EMBL/GenBank/DDBJ databases">
        <title>The genome sequence of Tsuneonella sp. YG55.</title>
        <authorList>
            <person name="Liu Y."/>
        </authorList>
    </citation>
    <scope>NUCLEOTIDE SEQUENCE</scope>
    <source>
        <strain evidence="6">YG55</strain>
    </source>
</reference>
<keyword evidence="7" id="KW-1185">Reference proteome</keyword>
<dbReference type="Pfam" id="PF01925">
    <property type="entry name" value="TauE"/>
    <property type="match status" value="1"/>
</dbReference>
<evidence type="ECO:0000256" key="3">
    <source>
        <dbReference type="ARBA" id="ARBA00022989"/>
    </source>
</evidence>
<accession>A0A9X2W0H7</accession>
<evidence type="ECO:0000256" key="2">
    <source>
        <dbReference type="ARBA" id="ARBA00022692"/>
    </source>
</evidence>
<dbReference type="InterPro" id="IPR002781">
    <property type="entry name" value="TM_pro_TauE-like"/>
</dbReference>
<comment type="caution">
    <text evidence="6">The sequence shown here is derived from an EMBL/GenBank/DDBJ whole genome shotgun (WGS) entry which is preliminary data.</text>
</comment>
<feature type="transmembrane region" description="Helical" evidence="5">
    <location>
        <begin position="103"/>
        <end position="119"/>
    </location>
</feature>
<dbReference type="RefSeq" id="WP_259960420.1">
    <property type="nucleotide sequence ID" value="NZ_JAOAMV010000001.1"/>
</dbReference>
<feature type="transmembrane region" description="Helical" evidence="5">
    <location>
        <begin position="144"/>
        <end position="166"/>
    </location>
</feature>
<keyword evidence="3 5" id="KW-1133">Transmembrane helix</keyword>
<evidence type="ECO:0000256" key="1">
    <source>
        <dbReference type="ARBA" id="ARBA00004141"/>
    </source>
</evidence>
<comment type="similarity">
    <text evidence="5">Belongs to the 4-toluene sulfonate uptake permease (TSUP) (TC 2.A.102) family.</text>
</comment>
<dbReference type="GO" id="GO:0005886">
    <property type="term" value="C:plasma membrane"/>
    <property type="evidence" value="ECO:0007669"/>
    <property type="project" value="UniProtKB-SubCell"/>
</dbReference>
<organism evidence="6 7">
    <name type="scientific">Tsuneonella litorea</name>
    <dbReference type="NCBI Taxonomy" id="2976475"/>
    <lineage>
        <taxon>Bacteria</taxon>
        <taxon>Pseudomonadati</taxon>
        <taxon>Pseudomonadota</taxon>
        <taxon>Alphaproteobacteria</taxon>
        <taxon>Sphingomonadales</taxon>
        <taxon>Erythrobacteraceae</taxon>
        <taxon>Tsuneonella</taxon>
    </lineage>
</organism>
<feature type="transmembrane region" description="Helical" evidence="5">
    <location>
        <begin position="46"/>
        <end position="66"/>
    </location>
</feature>
<dbReference type="PANTHER" id="PTHR43701:SF2">
    <property type="entry name" value="MEMBRANE TRANSPORTER PROTEIN YJNA-RELATED"/>
    <property type="match status" value="1"/>
</dbReference>
<evidence type="ECO:0000313" key="6">
    <source>
        <dbReference type="EMBL" id="MCT2557650.1"/>
    </source>
</evidence>
<keyword evidence="5" id="KW-1003">Cell membrane</keyword>
<dbReference type="AlphaFoldDB" id="A0A9X2W0H7"/>
<gene>
    <name evidence="6" type="ORF">N0B51_01505</name>
</gene>
<name>A0A9X2W0H7_9SPHN</name>
<keyword evidence="2 5" id="KW-0812">Transmembrane</keyword>